<evidence type="ECO:0000313" key="3">
    <source>
        <dbReference type="EnsemblPlants" id="TraesCS6A02G158400.1"/>
    </source>
</evidence>
<dbReference type="Gramene" id="TraesCS6A02G158400.1">
    <property type="protein sequence ID" value="TraesCS6A02G158400.1"/>
    <property type="gene ID" value="TraesCS6A02G158400"/>
</dbReference>
<dbReference type="Gramene" id="TraesJUL6A03G03320500.1">
    <property type="protein sequence ID" value="TraesJUL6A03G03320500.1"/>
    <property type="gene ID" value="TraesJUL6A03G03320500"/>
</dbReference>
<dbReference type="Pfam" id="PF19273">
    <property type="entry name" value="Exportin-5"/>
    <property type="match status" value="1"/>
</dbReference>
<dbReference type="Gramene" id="TraesWEE_scaffold_050149_01G000200.1">
    <property type="protein sequence ID" value="TraesWEE_scaffold_050149_01G000200.1"/>
    <property type="gene ID" value="TraesWEE_scaffold_050149_01G000200"/>
</dbReference>
<reference evidence="3" key="1">
    <citation type="submission" date="2018-08" db="EMBL/GenBank/DDBJ databases">
        <authorList>
            <person name="Rossello M."/>
        </authorList>
    </citation>
    <scope>NUCLEOTIDE SEQUENCE [LARGE SCALE GENOMIC DNA]</scope>
    <source>
        <strain evidence="3">cv. Chinese Spring</strain>
    </source>
</reference>
<organism evidence="3">
    <name type="scientific">Triticum aestivum</name>
    <name type="common">Wheat</name>
    <dbReference type="NCBI Taxonomy" id="4565"/>
    <lineage>
        <taxon>Eukaryota</taxon>
        <taxon>Viridiplantae</taxon>
        <taxon>Streptophyta</taxon>
        <taxon>Embryophyta</taxon>
        <taxon>Tracheophyta</taxon>
        <taxon>Spermatophyta</taxon>
        <taxon>Magnoliopsida</taxon>
        <taxon>Liliopsida</taxon>
        <taxon>Poales</taxon>
        <taxon>Poaceae</taxon>
        <taxon>BOP clade</taxon>
        <taxon>Pooideae</taxon>
        <taxon>Triticodae</taxon>
        <taxon>Triticeae</taxon>
        <taxon>Triticinae</taxon>
        <taxon>Triticum</taxon>
    </lineage>
</organism>
<evidence type="ECO:0000313" key="4">
    <source>
        <dbReference type="Proteomes" id="UP000019116"/>
    </source>
</evidence>
<dbReference type="Gramene" id="TraesLDM6A03G03297580.1">
    <property type="protein sequence ID" value="TraesLDM6A03G03297580.1"/>
    <property type="gene ID" value="TraesLDM6A03G03297580"/>
</dbReference>
<reference evidence="3" key="2">
    <citation type="submission" date="2018-10" db="UniProtKB">
        <authorList>
            <consortium name="EnsemblPlants"/>
        </authorList>
    </citation>
    <scope>IDENTIFICATION</scope>
</reference>
<sequence>MDASCLPTEAATGADRDSDPPNLGQVRTEEELYVESFLKVSLLLANQELIKVQLHGYKMLQHLLKYRSEKLSSTDLLKLMLQLVKSDHDLVLESTDSRSSMSDKRSQNSDWSAAPTGINDTISSHQGMDCPILAEHNLLCEAFIIATSCLGIWIQMEWNRKYVRTMSGLSNLFSDGQFLKMSYHVVKFCEEKLMNGINEYGACGVFSIALLELIIPLFLRLLRCIHVLWMAEIGVDLLPAEVEKAKTLSCMELDHLLEISDGLYTIDSEGWFRENETRALLEGTRQRV</sequence>
<dbReference type="Proteomes" id="UP000019116">
    <property type="component" value="Chromosome 6A"/>
</dbReference>
<dbReference type="Gramene" id="TraesSYM6A03G03234950.1">
    <property type="protein sequence ID" value="TraesSYM6A03G03234950.1"/>
    <property type="gene ID" value="TraesSYM6A03G03234950"/>
</dbReference>
<dbReference type="Gramene" id="TraesCAD_scaffold_057920_01G000200.1">
    <property type="protein sequence ID" value="TraesCAD_scaffold_057920_01G000200.1"/>
    <property type="gene ID" value="TraesCAD_scaffold_057920_01G000200"/>
</dbReference>
<dbReference type="Gramene" id="TraesCLE_scaffold_038779_01G000200.1">
    <property type="protein sequence ID" value="TraesCLE_scaffold_038779_01G000200.1"/>
    <property type="gene ID" value="TraesCLE_scaffold_038779_01G000200"/>
</dbReference>
<accession>A0A3B6NPI2</accession>
<dbReference type="EnsemblPlants" id="TraesCS6A02G158400.1">
    <property type="protein sequence ID" value="TraesCS6A02G158400.1"/>
    <property type="gene ID" value="TraesCS6A02G158400"/>
</dbReference>
<evidence type="ECO:0000259" key="2">
    <source>
        <dbReference type="Pfam" id="PF19273"/>
    </source>
</evidence>
<dbReference type="Gramene" id="TraesLAC6A03G03249040.1">
    <property type="protein sequence ID" value="TraesLAC6A03G03249040.1"/>
    <property type="gene ID" value="TraesLAC6A03G03249040"/>
</dbReference>
<dbReference type="STRING" id="4565.A0A3B6NPI2"/>
<dbReference type="Gramene" id="TraesMAC6A03G03293680.1">
    <property type="protein sequence ID" value="TraesMAC6A03G03293680.1"/>
    <property type="gene ID" value="TraesMAC6A03G03293680"/>
</dbReference>
<feature type="region of interest" description="Disordered" evidence="1">
    <location>
        <begin position="1"/>
        <end position="24"/>
    </location>
</feature>
<feature type="region of interest" description="Disordered" evidence="1">
    <location>
        <begin position="95"/>
        <end position="115"/>
    </location>
</feature>
<protein>
    <recommendedName>
        <fullName evidence="2">Exportin-5 C-terminal domain-containing protein</fullName>
    </recommendedName>
</protein>
<dbReference type="Gramene" id="TraesROB_scaffold_024979_01G000200.1">
    <property type="protein sequence ID" value="TraesROB_scaffold_024979_01G000200.1"/>
    <property type="gene ID" value="TraesROB_scaffold_024979_01G000200"/>
</dbReference>
<evidence type="ECO:0000256" key="1">
    <source>
        <dbReference type="SAM" id="MobiDB-lite"/>
    </source>
</evidence>
<dbReference type="InterPro" id="IPR045478">
    <property type="entry name" value="Exportin-5_C"/>
</dbReference>
<dbReference type="AlphaFoldDB" id="A0A3B6NPI2"/>
<feature type="domain" description="Exportin-5 C-terminal" evidence="2">
    <location>
        <begin position="152"/>
        <end position="253"/>
    </location>
</feature>
<proteinExistence type="predicted"/>
<dbReference type="Gramene" id="TraesCS6A03G0385300.1">
    <property type="protein sequence ID" value="TraesCS6A03G0385300.1.CDS"/>
    <property type="gene ID" value="TraesCS6A03G0385300"/>
</dbReference>
<dbReference type="OrthoDB" id="696696at2759"/>
<name>A0A3B6NPI2_WHEAT</name>
<keyword evidence="4" id="KW-1185">Reference proteome</keyword>